<dbReference type="PANTHER" id="PTHR33124">
    <property type="entry name" value="TRANSCRIPTION FACTOR IBH1-LIKE 1"/>
    <property type="match status" value="1"/>
</dbReference>
<dbReference type="Proteomes" id="UP001163823">
    <property type="component" value="Chromosome 8"/>
</dbReference>
<evidence type="ECO:0000256" key="2">
    <source>
        <dbReference type="ARBA" id="ARBA00023015"/>
    </source>
</evidence>
<gene>
    <name evidence="5" type="ORF">O6P43_021088</name>
</gene>
<dbReference type="InterPro" id="IPR044549">
    <property type="entry name" value="bHLH_AtIBH1-like"/>
</dbReference>
<keyword evidence="3" id="KW-0804">Transcription</keyword>
<evidence type="ECO:0000256" key="3">
    <source>
        <dbReference type="ARBA" id="ARBA00023163"/>
    </source>
</evidence>
<dbReference type="AlphaFoldDB" id="A0AAD7LM58"/>
<accession>A0AAD7LM58</accession>
<comment type="subcellular location">
    <subcellularLocation>
        <location evidence="1">Nucleus</location>
    </subcellularLocation>
</comment>
<dbReference type="CDD" id="cd11444">
    <property type="entry name" value="bHLH_AtIBH1_like"/>
    <property type="match status" value="1"/>
</dbReference>
<keyword evidence="4" id="KW-0539">Nucleus</keyword>
<evidence type="ECO:0000256" key="1">
    <source>
        <dbReference type="ARBA" id="ARBA00004123"/>
    </source>
</evidence>
<keyword evidence="2" id="KW-0805">Transcription regulation</keyword>
<organism evidence="5 6">
    <name type="scientific">Quillaja saponaria</name>
    <name type="common">Soap bark tree</name>
    <dbReference type="NCBI Taxonomy" id="32244"/>
    <lineage>
        <taxon>Eukaryota</taxon>
        <taxon>Viridiplantae</taxon>
        <taxon>Streptophyta</taxon>
        <taxon>Embryophyta</taxon>
        <taxon>Tracheophyta</taxon>
        <taxon>Spermatophyta</taxon>
        <taxon>Magnoliopsida</taxon>
        <taxon>eudicotyledons</taxon>
        <taxon>Gunneridae</taxon>
        <taxon>Pentapetalae</taxon>
        <taxon>rosids</taxon>
        <taxon>fabids</taxon>
        <taxon>Fabales</taxon>
        <taxon>Quillajaceae</taxon>
        <taxon>Quillaja</taxon>
    </lineage>
</organism>
<dbReference type="GO" id="GO:0006355">
    <property type="term" value="P:regulation of DNA-templated transcription"/>
    <property type="evidence" value="ECO:0007669"/>
    <property type="project" value="InterPro"/>
</dbReference>
<dbReference type="PANTHER" id="PTHR33124:SF43">
    <property type="entry name" value="TRANSCRIPTION FACTOR PAR2"/>
    <property type="match status" value="1"/>
</dbReference>
<evidence type="ECO:0000313" key="6">
    <source>
        <dbReference type="Proteomes" id="UP001163823"/>
    </source>
</evidence>
<name>A0AAD7LM58_QUISA</name>
<evidence type="ECO:0000313" key="5">
    <source>
        <dbReference type="EMBL" id="KAJ7960679.1"/>
    </source>
</evidence>
<dbReference type="GO" id="GO:0005634">
    <property type="term" value="C:nucleus"/>
    <property type="evidence" value="ECO:0007669"/>
    <property type="project" value="UniProtKB-SubCell"/>
</dbReference>
<protein>
    <submittedName>
        <fullName evidence="5">Transcription factor like</fullName>
    </submittedName>
</protein>
<reference evidence="5" key="1">
    <citation type="journal article" date="2023" name="Science">
        <title>Elucidation of the pathway for biosynthesis of saponin adjuvants from the soapbark tree.</title>
        <authorList>
            <person name="Reed J."/>
            <person name="Orme A."/>
            <person name="El-Demerdash A."/>
            <person name="Owen C."/>
            <person name="Martin L.B.B."/>
            <person name="Misra R.C."/>
            <person name="Kikuchi S."/>
            <person name="Rejzek M."/>
            <person name="Martin A.C."/>
            <person name="Harkess A."/>
            <person name="Leebens-Mack J."/>
            <person name="Louveau T."/>
            <person name="Stephenson M.J."/>
            <person name="Osbourn A."/>
        </authorList>
    </citation>
    <scope>NUCLEOTIDE SEQUENCE</scope>
    <source>
        <strain evidence="5">S10</strain>
    </source>
</reference>
<proteinExistence type="predicted"/>
<dbReference type="InterPro" id="IPR044660">
    <property type="entry name" value="IBH1-like"/>
</dbReference>
<comment type="caution">
    <text evidence="5">The sequence shown here is derived from an EMBL/GenBank/DDBJ whole genome shotgun (WGS) entry which is preliminary data.</text>
</comment>
<keyword evidence="6" id="KW-1185">Reference proteome</keyword>
<sequence length="144" mass="16489">MENAETQIIKHTFQRKSRQTHEFSEMGIEVHKPVPISQRIQKPQTTCLKKCRRKIMKEVKMQKKKNEMNVGVNGDEEAEDDKAEVQQKIGALQRIVPGGESFGVEKLFEETAGYIVALQYQVKTMRALASFFEGLEKEKTKFGG</sequence>
<evidence type="ECO:0000256" key="4">
    <source>
        <dbReference type="ARBA" id="ARBA00023242"/>
    </source>
</evidence>
<dbReference type="KEGG" id="qsa:O6P43_021088"/>
<dbReference type="EMBL" id="JARAOO010000008">
    <property type="protein sequence ID" value="KAJ7960679.1"/>
    <property type="molecule type" value="Genomic_DNA"/>
</dbReference>